<dbReference type="InterPro" id="IPR011250">
    <property type="entry name" value="OMP/PagP_B-barrel"/>
</dbReference>
<organism evidence="2 3">
    <name type="scientific">Niabella yanshanensis</name>
    <dbReference type="NCBI Taxonomy" id="577386"/>
    <lineage>
        <taxon>Bacteria</taxon>
        <taxon>Pseudomonadati</taxon>
        <taxon>Bacteroidota</taxon>
        <taxon>Chitinophagia</taxon>
        <taxon>Chitinophagales</taxon>
        <taxon>Chitinophagaceae</taxon>
        <taxon>Niabella</taxon>
    </lineage>
</organism>
<dbReference type="Proteomes" id="UP001325680">
    <property type="component" value="Chromosome"/>
</dbReference>
<sequence length="210" mass="22807">MTKKYLLLTIAIACCYPSHAQIFEPDYSKLRVAVSGGYAYRLGKKPSGDPYFRDISQGPVFNAGLIYFFNSKHGLGADYSLFSTAGSLASPSVLSNIKIAYFGASYHFRQPVFNEKAEWLSGIGVGYIGYRDQGWIDRVEGTIKGGSVGTFLATGIDFKIVKGLSAGIDINLYGGSLSSITRNGSTTELEGDNRESLTRVESVAGLRYNF</sequence>
<dbReference type="SUPFAM" id="SSF56925">
    <property type="entry name" value="OMPA-like"/>
    <property type="match status" value="1"/>
</dbReference>
<keyword evidence="1" id="KW-0732">Signal</keyword>
<proteinExistence type="predicted"/>
<evidence type="ECO:0000313" key="3">
    <source>
        <dbReference type="Proteomes" id="UP001325680"/>
    </source>
</evidence>
<gene>
    <name evidence="2" type="ORF">U0035_17975</name>
</gene>
<feature type="chain" id="PRO_5045112639" evidence="1">
    <location>
        <begin position="21"/>
        <end position="210"/>
    </location>
</feature>
<evidence type="ECO:0000313" key="2">
    <source>
        <dbReference type="EMBL" id="WQD37563.1"/>
    </source>
</evidence>
<feature type="signal peptide" evidence="1">
    <location>
        <begin position="1"/>
        <end position="20"/>
    </location>
</feature>
<reference evidence="2 3" key="1">
    <citation type="submission" date="2023-12" db="EMBL/GenBank/DDBJ databases">
        <title>Genome sequencing and assembly of bacterial species from a model synthetic community.</title>
        <authorList>
            <person name="Hogle S.L."/>
        </authorList>
    </citation>
    <scope>NUCLEOTIDE SEQUENCE [LARGE SCALE GENOMIC DNA]</scope>
    <source>
        <strain evidence="2 3">HAMBI_3031</strain>
    </source>
</reference>
<dbReference type="RefSeq" id="WP_114791656.1">
    <property type="nucleotide sequence ID" value="NZ_CP139960.1"/>
</dbReference>
<protein>
    <submittedName>
        <fullName evidence="2">Outer membrane beta-barrel protein</fullName>
    </submittedName>
</protein>
<keyword evidence="3" id="KW-1185">Reference proteome</keyword>
<name>A0ABZ0W2S3_9BACT</name>
<dbReference type="EMBL" id="CP139960">
    <property type="protein sequence ID" value="WQD37563.1"/>
    <property type="molecule type" value="Genomic_DNA"/>
</dbReference>
<accession>A0ABZ0W2S3</accession>
<evidence type="ECO:0000256" key="1">
    <source>
        <dbReference type="SAM" id="SignalP"/>
    </source>
</evidence>